<feature type="region of interest" description="Disordered" evidence="1">
    <location>
        <begin position="57"/>
        <end position="113"/>
    </location>
</feature>
<comment type="caution">
    <text evidence="2">The sequence shown here is derived from an EMBL/GenBank/DDBJ whole genome shotgun (WGS) entry which is preliminary data.</text>
</comment>
<sequence>MSDPDDLAHGAPTAAGADKPGSTIGNRVKGAARLIHGFGEMVRGSVMSALDNAFSKGARGAEENGEITRQGRAEFERGLADVKGTSRRSSSIARPSSLHDDVLDQRGSNLREQ</sequence>
<keyword evidence="3" id="KW-1185">Reference proteome</keyword>
<name>A0A9P5X880_9AGAR</name>
<organism evidence="2 3">
    <name type="scientific">Macrolepiota fuliginosa MF-IS2</name>
    <dbReference type="NCBI Taxonomy" id="1400762"/>
    <lineage>
        <taxon>Eukaryota</taxon>
        <taxon>Fungi</taxon>
        <taxon>Dikarya</taxon>
        <taxon>Basidiomycota</taxon>
        <taxon>Agaricomycotina</taxon>
        <taxon>Agaricomycetes</taxon>
        <taxon>Agaricomycetidae</taxon>
        <taxon>Agaricales</taxon>
        <taxon>Agaricineae</taxon>
        <taxon>Agaricaceae</taxon>
        <taxon>Macrolepiota</taxon>
    </lineage>
</organism>
<feature type="region of interest" description="Disordered" evidence="1">
    <location>
        <begin position="1"/>
        <end position="25"/>
    </location>
</feature>
<evidence type="ECO:0000313" key="2">
    <source>
        <dbReference type="EMBL" id="KAF9445890.1"/>
    </source>
</evidence>
<gene>
    <name evidence="2" type="ORF">P691DRAFT_734245</name>
</gene>
<accession>A0A9P5X880</accession>
<protein>
    <submittedName>
        <fullName evidence="2">Uncharacterized protein</fullName>
    </submittedName>
</protein>
<dbReference type="OrthoDB" id="2590867at2759"/>
<reference evidence="2" key="1">
    <citation type="submission" date="2020-11" db="EMBL/GenBank/DDBJ databases">
        <authorList>
            <consortium name="DOE Joint Genome Institute"/>
            <person name="Ahrendt S."/>
            <person name="Riley R."/>
            <person name="Andreopoulos W."/>
            <person name="Labutti K."/>
            <person name="Pangilinan J."/>
            <person name="Ruiz-Duenas F.J."/>
            <person name="Barrasa J.M."/>
            <person name="Sanchez-Garcia M."/>
            <person name="Camarero S."/>
            <person name="Miyauchi S."/>
            <person name="Serrano A."/>
            <person name="Linde D."/>
            <person name="Babiker R."/>
            <person name="Drula E."/>
            <person name="Ayuso-Fernandez I."/>
            <person name="Pacheco R."/>
            <person name="Padilla G."/>
            <person name="Ferreira P."/>
            <person name="Barriuso J."/>
            <person name="Kellner H."/>
            <person name="Castanera R."/>
            <person name="Alfaro M."/>
            <person name="Ramirez L."/>
            <person name="Pisabarro A.G."/>
            <person name="Kuo A."/>
            <person name="Tritt A."/>
            <person name="Lipzen A."/>
            <person name="He G."/>
            <person name="Yan M."/>
            <person name="Ng V."/>
            <person name="Cullen D."/>
            <person name="Martin F."/>
            <person name="Rosso M.-N."/>
            <person name="Henrissat B."/>
            <person name="Hibbett D."/>
            <person name="Martinez A.T."/>
            <person name="Grigoriev I.V."/>
        </authorList>
    </citation>
    <scope>NUCLEOTIDE SEQUENCE</scope>
    <source>
        <strain evidence="2">MF-IS2</strain>
    </source>
</reference>
<dbReference type="Proteomes" id="UP000807342">
    <property type="component" value="Unassembled WGS sequence"/>
</dbReference>
<feature type="compositionally biased region" description="Basic and acidic residues" evidence="1">
    <location>
        <begin position="69"/>
        <end position="80"/>
    </location>
</feature>
<evidence type="ECO:0000313" key="3">
    <source>
        <dbReference type="Proteomes" id="UP000807342"/>
    </source>
</evidence>
<dbReference type="AlphaFoldDB" id="A0A9P5X880"/>
<feature type="compositionally biased region" description="Basic and acidic residues" evidence="1">
    <location>
        <begin position="97"/>
        <end position="113"/>
    </location>
</feature>
<evidence type="ECO:0000256" key="1">
    <source>
        <dbReference type="SAM" id="MobiDB-lite"/>
    </source>
</evidence>
<dbReference type="EMBL" id="MU151275">
    <property type="protein sequence ID" value="KAF9445890.1"/>
    <property type="molecule type" value="Genomic_DNA"/>
</dbReference>
<proteinExistence type="predicted"/>
<feature type="compositionally biased region" description="Low complexity" evidence="1">
    <location>
        <begin position="87"/>
        <end position="96"/>
    </location>
</feature>